<feature type="domain" description="Helicase HerA central" evidence="5">
    <location>
        <begin position="169"/>
        <end position="232"/>
    </location>
</feature>
<dbReference type="InterPro" id="IPR002789">
    <property type="entry name" value="HerA_central"/>
</dbReference>
<evidence type="ECO:0000259" key="5">
    <source>
        <dbReference type="Pfam" id="PF01935"/>
    </source>
</evidence>
<dbReference type="Pfam" id="PF01935">
    <property type="entry name" value="DUF87"/>
    <property type="match status" value="1"/>
</dbReference>
<evidence type="ECO:0000256" key="3">
    <source>
        <dbReference type="ARBA" id="ARBA00048954"/>
    </source>
</evidence>
<evidence type="ECO:0000256" key="2">
    <source>
        <dbReference type="ARBA" id="ARBA00034617"/>
    </source>
</evidence>
<sequence length="312" mass="34719">MEIFEDIGGEFEGRLRSCRMAYRTVRVSGEELTLSTGEATIEARFSLKVLDRLHEPAYIGIKRMTSNGETFLVYQTTGVSPVHFQMLGMGISVPKVIRREFLETIDRGWGASEETWIDILAVPTGYRMDIVGGYPRFERSNLTPLVGGEARILSKEAVRAFLCVDKGSEVGEIKGLGIPLTVKMDEIVKYHSGLFGFTGCGKSNFTSYLIRQTVSSMNGISVVVFDVSGEYLIHLLDLEPDFVSTETFDSADKILDAQAIPESLEAMRGRMKGIIESLVSSRRIERLSLRSEADFSLGDLYSFFESLVEEGK</sequence>
<dbReference type="GO" id="GO:0043138">
    <property type="term" value="F:3'-5' DNA helicase activity"/>
    <property type="evidence" value="ECO:0007669"/>
    <property type="project" value="UniProtKB-EC"/>
</dbReference>
<organism evidence="6 7">
    <name type="scientific">Thermoproteota archaeon</name>
    <dbReference type="NCBI Taxonomy" id="2056631"/>
    <lineage>
        <taxon>Archaea</taxon>
        <taxon>Thermoproteota</taxon>
    </lineage>
</organism>
<dbReference type="Gene3D" id="3.40.50.300">
    <property type="entry name" value="P-loop containing nucleotide triphosphate hydrolases"/>
    <property type="match status" value="1"/>
</dbReference>
<dbReference type="GO" id="GO:0043139">
    <property type="term" value="F:5'-3' DNA helicase activity"/>
    <property type="evidence" value="ECO:0007669"/>
    <property type="project" value="UniProtKB-EC"/>
</dbReference>
<dbReference type="PANTHER" id="PTHR42957">
    <property type="entry name" value="HELICASE MJ1565-RELATED"/>
    <property type="match status" value="1"/>
</dbReference>
<accession>A0A523B8B5</accession>
<dbReference type="InterPro" id="IPR027417">
    <property type="entry name" value="P-loop_NTPase"/>
</dbReference>
<comment type="similarity">
    <text evidence="1">Belongs to the HerA family.</text>
</comment>
<comment type="catalytic activity">
    <reaction evidence="2">
        <text>Couples ATP hydrolysis with the unwinding of duplex DNA by translocating in the 3'-5' direction.</text>
        <dbReference type="EC" id="5.6.2.4"/>
    </reaction>
</comment>
<feature type="non-terminal residue" evidence="6">
    <location>
        <position position="312"/>
    </location>
</feature>
<dbReference type="SUPFAM" id="SSF52540">
    <property type="entry name" value="P-loop containing nucleoside triphosphate hydrolases"/>
    <property type="match status" value="1"/>
</dbReference>
<dbReference type="EMBL" id="QNVH01000086">
    <property type="protein sequence ID" value="TDA37141.1"/>
    <property type="molecule type" value="Genomic_DNA"/>
</dbReference>
<comment type="catalytic activity">
    <reaction evidence="3">
        <text>ATP + H2O = ADP + phosphate + H(+)</text>
        <dbReference type="Rhea" id="RHEA:13065"/>
        <dbReference type="ChEBI" id="CHEBI:15377"/>
        <dbReference type="ChEBI" id="CHEBI:15378"/>
        <dbReference type="ChEBI" id="CHEBI:30616"/>
        <dbReference type="ChEBI" id="CHEBI:43474"/>
        <dbReference type="ChEBI" id="CHEBI:456216"/>
        <dbReference type="EC" id="5.6.2.3"/>
    </reaction>
</comment>
<dbReference type="Proteomes" id="UP000315399">
    <property type="component" value="Unassembled WGS sequence"/>
</dbReference>
<dbReference type="AlphaFoldDB" id="A0A523B8B5"/>
<comment type="caution">
    <text evidence="6">The sequence shown here is derived from an EMBL/GenBank/DDBJ whole genome shotgun (WGS) entry which is preliminary data.</text>
</comment>
<evidence type="ECO:0000313" key="6">
    <source>
        <dbReference type="EMBL" id="TDA37141.1"/>
    </source>
</evidence>
<proteinExistence type="inferred from homology"/>
<reference evidence="6 7" key="1">
    <citation type="journal article" date="2019" name="Nat. Microbiol.">
        <title>Expanding anaerobic alkane metabolism in the domain of Archaea.</title>
        <authorList>
            <person name="Wang Y."/>
            <person name="Wegener G."/>
            <person name="Hou J."/>
            <person name="Wang F."/>
            <person name="Xiao X."/>
        </authorList>
    </citation>
    <scope>NUCLEOTIDE SEQUENCE [LARGE SCALE GENOMIC DNA]</scope>
    <source>
        <strain evidence="6">WYZ-LMO10</strain>
    </source>
</reference>
<protein>
    <recommendedName>
        <fullName evidence="5">Helicase HerA central domain-containing protein</fullName>
    </recommendedName>
</protein>
<evidence type="ECO:0000313" key="7">
    <source>
        <dbReference type="Proteomes" id="UP000315399"/>
    </source>
</evidence>
<dbReference type="InterPro" id="IPR008571">
    <property type="entry name" value="HerA-like"/>
</dbReference>
<name>A0A523B8B5_9CREN</name>
<dbReference type="PANTHER" id="PTHR42957:SF2">
    <property type="entry name" value="HELICASE HERA CENTRAL DOMAIN-CONTAINING PROTEIN"/>
    <property type="match status" value="1"/>
</dbReference>
<evidence type="ECO:0000256" key="4">
    <source>
        <dbReference type="ARBA" id="ARBA00048988"/>
    </source>
</evidence>
<gene>
    <name evidence="6" type="ORF">DSO08_06090</name>
</gene>
<comment type="catalytic activity">
    <reaction evidence="4">
        <text>ATP + H2O = ADP + phosphate + H(+)</text>
        <dbReference type="Rhea" id="RHEA:13065"/>
        <dbReference type="ChEBI" id="CHEBI:15377"/>
        <dbReference type="ChEBI" id="CHEBI:15378"/>
        <dbReference type="ChEBI" id="CHEBI:30616"/>
        <dbReference type="ChEBI" id="CHEBI:43474"/>
        <dbReference type="ChEBI" id="CHEBI:456216"/>
        <dbReference type="EC" id="5.6.2.4"/>
    </reaction>
</comment>
<evidence type="ECO:0000256" key="1">
    <source>
        <dbReference type="ARBA" id="ARBA00007816"/>
    </source>
</evidence>